<name>H3A7G5_LATCH</name>
<evidence type="ECO:0000256" key="8">
    <source>
        <dbReference type="ARBA" id="ARBA00022673"/>
    </source>
</evidence>
<keyword evidence="5 20" id="KW-0813">Transport</keyword>
<evidence type="ECO:0000256" key="13">
    <source>
        <dbReference type="ARBA" id="ARBA00023065"/>
    </source>
</evidence>
<dbReference type="InterPro" id="IPR008368">
    <property type="entry name" value="VDCC_gsu"/>
</dbReference>
<keyword evidence="14 20" id="KW-0472">Membrane</keyword>
<dbReference type="InterPro" id="IPR004031">
    <property type="entry name" value="PMP22/EMP/MP20/Claudin"/>
</dbReference>
<dbReference type="PRINTS" id="PR01792">
    <property type="entry name" value="VDCCGAMMA"/>
</dbReference>
<evidence type="ECO:0000256" key="20">
    <source>
        <dbReference type="RuleBase" id="RU363085"/>
    </source>
</evidence>
<accession>H3A7G5</accession>
<evidence type="ECO:0000256" key="2">
    <source>
        <dbReference type="ARBA" id="ARBA00004415"/>
    </source>
</evidence>
<comment type="subcellular location">
    <subcellularLocation>
        <location evidence="2">Cell membrane</location>
        <location evidence="2">Sarcolemma</location>
        <topology evidence="2">Multi-pass membrane protein</topology>
    </subcellularLocation>
    <subcellularLocation>
        <location evidence="20">Membrane</location>
        <topology evidence="20">Multi-pass membrane protein</topology>
    </subcellularLocation>
</comment>
<dbReference type="OMA" id="PWQRCLP"/>
<feature type="transmembrane region" description="Helical" evidence="20">
    <location>
        <begin position="38"/>
        <end position="60"/>
    </location>
</feature>
<keyword evidence="16" id="KW-0325">Glycoprotein</keyword>
<dbReference type="AlphaFoldDB" id="H3A7G5"/>
<dbReference type="STRING" id="7897.ENSLACP00000005586"/>
<dbReference type="EMBL" id="AFYH01209949">
    <property type="status" value="NOT_ANNOTATED_CDS"/>
    <property type="molecule type" value="Genomic_DNA"/>
</dbReference>
<dbReference type="Ensembl" id="ENSLACT00000005635.1">
    <property type="protein sequence ID" value="ENSLACP00000005586.1"/>
    <property type="gene ID" value="ENSLACG00000004966.1"/>
</dbReference>
<dbReference type="Bgee" id="ENSLACG00000004966">
    <property type="expression patterns" value="Expressed in muscle tissue and 6 other cell types or tissues"/>
</dbReference>
<protein>
    <recommendedName>
        <fullName evidence="4 20">Voltage-dependent calcium channel gamma-1 subunit</fullName>
    </recommendedName>
    <alternativeName>
        <fullName evidence="18 20">Dihydropyridine-sensitive L-type, skeletal muscle calcium channel subunit gamma</fullName>
    </alternativeName>
</protein>
<dbReference type="Pfam" id="PF13903">
    <property type="entry name" value="Claudin_2"/>
    <property type="match status" value="1"/>
</dbReference>
<evidence type="ECO:0000256" key="12">
    <source>
        <dbReference type="ARBA" id="ARBA00022989"/>
    </source>
</evidence>
<dbReference type="EMBL" id="AFYH01209948">
    <property type="status" value="NOT_ANNOTATED_CDS"/>
    <property type="molecule type" value="Genomic_DNA"/>
</dbReference>
<evidence type="ECO:0000256" key="3">
    <source>
        <dbReference type="ARBA" id="ARBA00007111"/>
    </source>
</evidence>
<evidence type="ECO:0000313" key="22">
    <source>
        <dbReference type="Proteomes" id="UP000008672"/>
    </source>
</evidence>
<keyword evidence="6" id="KW-1003">Cell membrane</keyword>
<dbReference type="GO" id="GO:1990454">
    <property type="term" value="C:L-type voltage-gated calcium channel complex"/>
    <property type="evidence" value="ECO:0007669"/>
    <property type="project" value="TreeGrafter"/>
</dbReference>
<dbReference type="Proteomes" id="UP000008672">
    <property type="component" value="Unassembled WGS sequence"/>
</dbReference>
<dbReference type="InParanoid" id="H3A7G5"/>
<dbReference type="GO" id="GO:0005245">
    <property type="term" value="F:voltage-gated calcium channel activity"/>
    <property type="evidence" value="ECO:0007669"/>
    <property type="project" value="InterPro"/>
</dbReference>
<evidence type="ECO:0000256" key="16">
    <source>
        <dbReference type="ARBA" id="ARBA00023180"/>
    </source>
</evidence>
<dbReference type="eggNOG" id="ENOG502QUPR">
    <property type="taxonomic scope" value="Eukaryota"/>
</dbReference>
<dbReference type="HOGENOM" id="CLU_093876_0_0_1"/>
<evidence type="ECO:0000256" key="18">
    <source>
        <dbReference type="ARBA" id="ARBA00029680"/>
    </source>
</evidence>
<dbReference type="EMBL" id="AFYH01209951">
    <property type="status" value="NOT_ANNOTATED_CDS"/>
    <property type="molecule type" value="Genomic_DNA"/>
</dbReference>
<dbReference type="FunCoup" id="H3A7G5">
    <property type="interactions" value="427"/>
</dbReference>
<evidence type="ECO:0000256" key="7">
    <source>
        <dbReference type="ARBA" id="ARBA00022568"/>
    </source>
</evidence>
<organism evidence="21 22">
    <name type="scientific">Latimeria chalumnae</name>
    <name type="common">Coelacanth</name>
    <dbReference type="NCBI Taxonomy" id="7897"/>
    <lineage>
        <taxon>Eukaryota</taxon>
        <taxon>Metazoa</taxon>
        <taxon>Chordata</taxon>
        <taxon>Craniata</taxon>
        <taxon>Vertebrata</taxon>
        <taxon>Euteleostomi</taxon>
        <taxon>Coelacanthiformes</taxon>
        <taxon>Coelacanthidae</taxon>
        <taxon>Latimeria</taxon>
    </lineage>
</organism>
<keyword evidence="9 20" id="KW-0812">Transmembrane</keyword>
<keyword evidence="8 20" id="KW-0107">Calcium channel</keyword>
<comment type="subunit">
    <text evidence="19 20">Component of a calcium channel complex consisting of a pore-forming alpha subunit (CACNA1S) and the ancillary subunits CACNB1 or CACNB2, CACNG1 and CACNA2D1. The channel complex contains alpha, beta, gamma and delta subunits in a 1:1:1:1 ratio, i.e. it contains either CACNB1 or CACNB2.</text>
</comment>
<evidence type="ECO:0000256" key="1">
    <source>
        <dbReference type="ARBA" id="ARBA00003367"/>
    </source>
</evidence>
<evidence type="ECO:0000256" key="6">
    <source>
        <dbReference type="ARBA" id="ARBA00022475"/>
    </source>
</evidence>
<evidence type="ECO:0000256" key="10">
    <source>
        <dbReference type="ARBA" id="ARBA00022837"/>
    </source>
</evidence>
<evidence type="ECO:0000256" key="14">
    <source>
        <dbReference type="ARBA" id="ARBA00023136"/>
    </source>
</evidence>
<keyword evidence="15" id="KW-1015">Disulfide bond</keyword>
<dbReference type="EMBL" id="AFYH01209947">
    <property type="status" value="NOT_ANNOTATED_CDS"/>
    <property type="molecule type" value="Genomic_DNA"/>
</dbReference>
<proteinExistence type="inferred from homology"/>
<feature type="transmembrane region" description="Helical" evidence="20">
    <location>
        <begin position="133"/>
        <end position="155"/>
    </location>
</feature>
<dbReference type="InterPro" id="IPR005421">
    <property type="entry name" value="VDCC_g1su"/>
</dbReference>
<comment type="similarity">
    <text evidence="3 20">Belongs to the PMP-22/EMP/MP20 family. CACNG subfamily.</text>
</comment>
<evidence type="ECO:0000256" key="4">
    <source>
        <dbReference type="ARBA" id="ARBA00019950"/>
    </source>
</evidence>
<dbReference type="PRINTS" id="PR01601">
    <property type="entry name" value="VDCCGAMMA1"/>
</dbReference>
<keyword evidence="17 20" id="KW-0407">Ion channel</keyword>
<evidence type="ECO:0000256" key="15">
    <source>
        <dbReference type="ARBA" id="ARBA00023157"/>
    </source>
</evidence>
<dbReference type="GO" id="GO:0005246">
    <property type="term" value="F:calcium channel regulator activity"/>
    <property type="evidence" value="ECO:0007669"/>
    <property type="project" value="TreeGrafter"/>
</dbReference>
<reference evidence="21" key="2">
    <citation type="submission" date="2025-08" db="UniProtKB">
        <authorList>
            <consortium name="Ensembl"/>
        </authorList>
    </citation>
    <scope>IDENTIFICATION</scope>
</reference>
<feature type="transmembrane region" description="Helical" evidence="20">
    <location>
        <begin position="209"/>
        <end position="233"/>
    </location>
</feature>
<keyword evidence="11 20" id="KW-0851">Voltage-gated channel</keyword>
<keyword evidence="12 20" id="KW-1133">Transmembrane helix</keyword>
<dbReference type="GeneTree" id="ENSGT00390000007786"/>
<keyword evidence="13 20" id="KW-0406">Ion transport</keyword>
<keyword evidence="7 20" id="KW-0109">Calcium transport</keyword>
<dbReference type="Gene3D" id="1.20.140.150">
    <property type="match status" value="1"/>
</dbReference>
<evidence type="ECO:0000256" key="19">
    <source>
        <dbReference type="ARBA" id="ARBA00046683"/>
    </source>
</evidence>
<evidence type="ECO:0000313" key="21">
    <source>
        <dbReference type="Ensembl" id="ENSLACP00000005586.1"/>
    </source>
</evidence>
<keyword evidence="10 20" id="KW-0106">Calcium</keyword>
<dbReference type="PANTHER" id="PTHR15025">
    <property type="entry name" value="VOLTAGE-DEPENDENT CALCIUM CHANNEL GAMMA-1 SUBUNIT-RELATED"/>
    <property type="match status" value="1"/>
</dbReference>
<reference evidence="22" key="1">
    <citation type="submission" date="2011-08" db="EMBL/GenBank/DDBJ databases">
        <title>The draft genome of Latimeria chalumnae.</title>
        <authorList>
            <person name="Di Palma F."/>
            <person name="Alfoldi J."/>
            <person name="Johnson J."/>
            <person name="Berlin A."/>
            <person name="Gnerre S."/>
            <person name="Jaffe D."/>
            <person name="MacCallum I."/>
            <person name="Young S."/>
            <person name="Walker B.J."/>
            <person name="Lander E."/>
            <person name="Lindblad-Toh K."/>
        </authorList>
    </citation>
    <scope>NUCLEOTIDE SEQUENCE [LARGE SCALE GENOMIC DNA]</scope>
    <source>
        <strain evidence="22">Wild caught</strain>
    </source>
</reference>
<sequence length="253" mass="28047">SMWSNFFMQEENLRGGGRVVRGTSGTGMSDSQEGKIKLAFFVAIVGVTLTVLAVGTEFWVELSTLKENYNVTCEAAHFGLWKLCLKKLRIENVDDQRKSCGPAELPGESNCTYFKFFTTGENTEIFYRTTKKAVVISASVVNVILLLICCVKYTVCVCTVICLKKYILQSGGVCMCLAGLLVLISTELFHQSVLWLMDTDSRIPLEYEFSWSFVCAVAAGAILIFGGLCFILLSVPEMCKKPWQACRKKDTGP</sequence>
<reference evidence="21" key="3">
    <citation type="submission" date="2025-09" db="UniProtKB">
        <authorList>
            <consortium name="Ensembl"/>
        </authorList>
    </citation>
    <scope>IDENTIFICATION</scope>
</reference>
<comment type="function">
    <text evidence="1 20">Regulatory subunit of the voltage-gated calcium channel that gives rise to L-type calcium currents in skeletal muscle. Regulates channel inactivation kinetics.</text>
</comment>
<gene>
    <name evidence="21" type="primary">CACNG6</name>
</gene>
<dbReference type="PANTHER" id="PTHR15025:SF6">
    <property type="entry name" value="VOLTAGE-DEPENDENT CALCIUM CHANNEL GAMMA-6 SUBUNIT"/>
    <property type="match status" value="1"/>
</dbReference>
<evidence type="ECO:0000256" key="9">
    <source>
        <dbReference type="ARBA" id="ARBA00022692"/>
    </source>
</evidence>
<dbReference type="EMBL" id="AFYH01209950">
    <property type="status" value="NOT_ANNOTATED_CDS"/>
    <property type="molecule type" value="Genomic_DNA"/>
</dbReference>
<evidence type="ECO:0000256" key="5">
    <source>
        <dbReference type="ARBA" id="ARBA00022448"/>
    </source>
</evidence>
<keyword evidence="22" id="KW-1185">Reference proteome</keyword>
<feature type="transmembrane region" description="Helical" evidence="20">
    <location>
        <begin position="167"/>
        <end position="189"/>
    </location>
</feature>
<dbReference type="GO" id="GO:1902514">
    <property type="term" value="P:regulation of calcium ion transmembrane transport via high voltage-gated calcium channel"/>
    <property type="evidence" value="ECO:0007669"/>
    <property type="project" value="TreeGrafter"/>
</dbReference>
<evidence type="ECO:0000256" key="17">
    <source>
        <dbReference type="ARBA" id="ARBA00023303"/>
    </source>
</evidence>
<evidence type="ECO:0000256" key="11">
    <source>
        <dbReference type="ARBA" id="ARBA00022882"/>
    </source>
</evidence>